<dbReference type="InterPro" id="IPR001179">
    <property type="entry name" value="PPIase_FKBP_dom"/>
</dbReference>
<organism evidence="8 9">
    <name type="scientific">Fulvivirga lutea</name>
    <dbReference type="NCBI Taxonomy" id="2810512"/>
    <lineage>
        <taxon>Bacteria</taxon>
        <taxon>Pseudomonadati</taxon>
        <taxon>Bacteroidota</taxon>
        <taxon>Cytophagia</taxon>
        <taxon>Cytophagales</taxon>
        <taxon>Fulvivirgaceae</taxon>
        <taxon>Fulvivirga</taxon>
    </lineage>
</organism>
<proteinExistence type="inferred from homology"/>
<dbReference type="EMBL" id="CP070608">
    <property type="protein sequence ID" value="QSE97529.1"/>
    <property type="molecule type" value="Genomic_DNA"/>
</dbReference>
<comment type="catalytic activity">
    <reaction evidence="1 5 6">
        <text>[protein]-peptidylproline (omega=180) = [protein]-peptidylproline (omega=0)</text>
        <dbReference type="Rhea" id="RHEA:16237"/>
        <dbReference type="Rhea" id="RHEA-COMP:10747"/>
        <dbReference type="Rhea" id="RHEA-COMP:10748"/>
        <dbReference type="ChEBI" id="CHEBI:83833"/>
        <dbReference type="ChEBI" id="CHEBI:83834"/>
        <dbReference type="EC" id="5.2.1.8"/>
    </reaction>
</comment>
<dbReference type="KEGG" id="fuv:JR347_00120"/>
<keyword evidence="4 5" id="KW-0413">Isomerase</keyword>
<dbReference type="EC" id="5.2.1.8" evidence="6"/>
<comment type="similarity">
    <text evidence="2 6">Belongs to the FKBP-type PPIase family.</text>
</comment>
<protein>
    <recommendedName>
        <fullName evidence="6">Peptidyl-prolyl cis-trans isomerase</fullName>
        <ecNumber evidence="6">5.2.1.8</ecNumber>
    </recommendedName>
</protein>
<dbReference type="AlphaFoldDB" id="A0A974WFH8"/>
<dbReference type="Proteomes" id="UP000662783">
    <property type="component" value="Chromosome"/>
</dbReference>
<dbReference type="PROSITE" id="PS51257">
    <property type="entry name" value="PROKAR_LIPOPROTEIN"/>
    <property type="match status" value="1"/>
</dbReference>
<dbReference type="PROSITE" id="PS50059">
    <property type="entry name" value="FKBP_PPIASE"/>
    <property type="match status" value="1"/>
</dbReference>
<dbReference type="SUPFAM" id="SSF54534">
    <property type="entry name" value="FKBP-like"/>
    <property type="match status" value="1"/>
</dbReference>
<evidence type="ECO:0000259" key="7">
    <source>
        <dbReference type="PROSITE" id="PS50059"/>
    </source>
</evidence>
<evidence type="ECO:0000256" key="3">
    <source>
        <dbReference type="ARBA" id="ARBA00023110"/>
    </source>
</evidence>
<dbReference type="PANTHER" id="PTHR43811">
    <property type="entry name" value="FKBP-TYPE PEPTIDYL-PROLYL CIS-TRANS ISOMERASE FKPA"/>
    <property type="match status" value="1"/>
</dbReference>
<evidence type="ECO:0000256" key="4">
    <source>
        <dbReference type="ARBA" id="ARBA00023235"/>
    </source>
</evidence>
<evidence type="ECO:0000256" key="1">
    <source>
        <dbReference type="ARBA" id="ARBA00000971"/>
    </source>
</evidence>
<dbReference type="PANTHER" id="PTHR43811:SF19">
    <property type="entry name" value="39 KDA FK506-BINDING NUCLEAR PROTEIN"/>
    <property type="match status" value="1"/>
</dbReference>
<keyword evidence="9" id="KW-1185">Reference proteome</keyword>
<keyword evidence="3 5" id="KW-0697">Rotamase</keyword>
<dbReference type="GO" id="GO:0003755">
    <property type="term" value="F:peptidyl-prolyl cis-trans isomerase activity"/>
    <property type="evidence" value="ECO:0007669"/>
    <property type="project" value="UniProtKB-UniRule"/>
</dbReference>
<dbReference type="RefSeq" id="WP_205722039.1">
    <property type="nucleotide sequence ID" value="NZ_CP070608.1"/>
</dbReference>
<sequence>MSKLTICSLLFFAVAMFSCDTNKEVVTESGLKFEYVKEGSGEYVPKDRYLILNMEYIDSNDSLWTSTAKTGMPMIIFKKDSAWEAKDGSVNEIFYQLVKGDSIKFSITARDLFKNTFYAPLPRTISEDLVVNFFIGVEDVKDKDGMDAWQAEKMEQMQKDAVIAAQKQDSIDAVLIDEYLAENNIETVKTESGLNYVMKKEGEGNQPTAGQKVKVNYTGWVLDGAYFDSSIKEVAQEKGLYDERREPYAPIEFELGTGSVIKGWDEGIALLKEGGEATFYIPSSMAYGPRARGKNIPANAILVFDVELVEVVE</sequence>
<dbReference type="Gene3D" id="3.10.50.40">
    <property type="match status" value="1"/>
</dbReference>
<accession>A0A974WFH8</accession>
<evidence type="ECO:0000256" key="2">
    <source>
        <dbReference type="ARBA" id="ARBA00006577"/>
    </source>
</evidence>
<feature type="domain" description="PPIase FKBP-type" evidence="7">
    <location>
        <begin position="210"/>
        <end position="312"/>
    </location>
</feature>
<dbReference type="InterPro" id="IPR046357">
    <property type="entry name" value="PPIase_dom_sf"/>
</dbReference>
<name>A0A974WFH8_9BACT</name>
<dbReference type="Pfam" id="PF00254">
    <property type="entry name" value="FKBP_C"/>
    <property type="match status" value="1"/>
</dbReference>
<gene>
    <name evidence="8" type="ORF">JR347_00120</name>
</gene>
<evidence type="ECO:0000256" key="5">
    <source>
        <dbReference type="PROSITE-ProRule" id="PRU00277"/>
    </source>
</evidence>
<evidence type="ECO:0000313" key="8">
    <source>
        <dbReference type="EMBL" id="QSE97529.1"/>
    </source>
</evidence>
<evidence type="ECO:0000256" key="6">
    <source>
        <dbReference type="RuleBase" id="RU003915"/>
    </source>
</evidence>
<reference evidence="8" key="1">
    <citation type="submission" date="2021-02" db="EMBL/GenBank/DDBJ databases">
        <title>Fulvivirga sp. S481 isolated from sea water.</title>
        <authorList>
            <person name="Bae S.S."/>
            <person name="Baek K."/>
        </authorList>
    </citation>
    <scope>NUCLEOTIDE SEQUENCE</scope>
    <source>
        <strain evidence="8">S481</strain>
    </source>
</reference>
<evidence type="ECO:0000313" key="9">
    <source>
        <dbReference type="Proteomes" id="UP000662783"/>
    </source>
</evidence>